<gene>
    <name evidence="3" type="ORF">BGZ99_009879</name>
</gene>
<dbReference type="InterPro" id="IPR000626">
    <property type="entry name" value="Ubiquitin-like_dom"/>
</dbReference>
<comment type="caution">
    <text evidence="3">The sequence shown here is derived from an EMBL/GenBank/DDBJ whole genome shotgun (WGS) entry which is preliminary data.</text>
</comment>
<organism evidence="3 4">
    <name type="scientific">Dissophora globulifera</name>
    <dbReference type="NCBI Taxonomy" id="979702"/>
    <lineage>
        <taxon>Eukaryota</taxon>
        <taxon>Fungi</taxon>
        <taxon>Fungi incertae sedis</taxon>
        <taxon>Mucoromycota</taxon>
        <taxon>Mortierellomycotina</taxon>
        <taxon>Mortierellomycetes</taxon>
        <taxon>Mortierellales</taxon>
        <taxon>Mortierellaceae</taxon>
        <taxon>Dissophora</taxon>
    </lineage>
</organism>
<dbReference type="Pfam" id="PF02179">
    <property type="entry name" value="BAG"/>
    <property type="match status" value="1"/>
</dbReference>
<dbReference type="SUPFAM" id="SSF54236">
    <property type="entry name" value="Ubiquitin-like"/>
    <property type="match status" value="1"/>
</dbReference>
<protein>
    <recommendedName>
        <fullName evidence="2">Ubiquitin-like domain-containing protein</fullName>
    </recommendedName>
</protein>
<name>A0A9P6R7H4_9FUNG</name>
<keyword evidence="4" id="KW-1185">Reference proteome</keyword>
<feature type="region of interest" description="Disordered" evidence="1">
    <location>
        <begin position="131"/>
        <end position="152"/>
    </location>
</feature>
<evidence type="ECO:0000259" key="2">
    <source>
        <dbReference type="PROSITE" id="PS50053"/>
    </source>
</evidence>
<dbReference type="AlphaFoldDB" id="A0A9P6R7H4"/>
<dbReference type="OrthoDB" id="417450at2759"/>
<accession>A0A9P6R7H4</accession>
<feature type="domain" description="Ubiquitin-like" evidence="2">
    <location>
        <begin position="18"/>
        <end position="81"/>
    </location>
</feature>
<evidence type="ECO:0000313" key="4">
    <source>
        <dbReference type="Proteomes" id="UP000738325"/>
    </source>
</evidence>
<dbReference type="SUPFAM" id="SSF63491">
    <property type="entry name" value="BAG domain"/>
    <property type="match status" value="1"/>
</dbReference>
<dbReference type="Proteomes" id="UP000738325">
    <property type="component" value="Unassembled WGS sequence"/>
</dbReference>
<reference evidence="3" key="1">
    <citation type="journal article" date="2020" name="Fungal Divers.">
        <title>Resolving the Mortierellaceae phylogeny through synthesis of multi-gene phylogenetics and phylogenomics.</title>
        <authorList>
            <person name="Vandepol N."/>
            <person name="Liber J."/>
            <person name="Desiro A."/>
            <person name="Na H."/>
            <person name="Kennedy M."/>
            <person name="Barry K."/>
            <person name="Grigoriev I.V."/>
            <person name="Miller A.N."/>
            <person name="O'Donnell K."/>
            <person name="Stajich J.E."/>
            <person name="Bonito G."/>
        </authorList>
    </citation>
    <scope>NUCLEOTIDE SEQUENCE</scope>
    <source>
        <strain evidence="3">REB-010B</strain>
    </source>
</reference>
<dbReference type="InterPro" id="IPR029071">
    <property type="entry name" value="Ubiquitin-like_domsf"/>
</dbReference>
<dbReference type="GO" id="GO:0051087">
    <property type="term" value="F:protein-folding chaperone binding"/>
    <property type="evidence" value="ECO:0007669"/>
    <property type="project" value="InterPro"/>
</dbReference>
<dbReference type="Pfam" id="PF00240">
    <property type="entry name" value="ubiquitin"/>
    <property type="match status" value="1"/>
</dbReference>
<evidence type="ECO:0000313" key="3">
    <source>
        <dbReference type="EMBL" id="KAG0311858.1"/>
    </source>
</evidence>
<dbReference type="EMBL" id="JAAAIP010000872">
    <property type="protein sequence ID" value="KAG0311858.1"/>
    <property type="molecule type" value="Genomic_DNA"/>
</dbReference>
<dbReference type="Gene3D" id="1.20.58.120">
    <property type="entry name" value="BAG domain"/>
    <property type="match status" value="1"/>
</dbReference>
<dbReference type="Gene3D" id="3.10.20.90">
    <property type="entry name" value="Phosphatidylinositol 3-kinase Catalytic Subunit, Chain A, domain 1"/>
    <property type="match status" value="1"/>
</dbReference>
<dbReference type="InterPro" id="IPR036533">
    <property type="entry name" value="BAG_dom_sf"/>
</dbReference>
<proteinExistence type="predicted"/>
<dbReference type="InterPro" id="IPR003103">
    <property type="entry name" value="BAG_domain"/>
</dbReference>
<evidence type="ECO:0000256" key="1">
    <source>
        <dbReference type="SAM" id="MobiDB-lite"/>
    </source>
</evidence>
<dbReference type="PROSITE" id="PS50053">
    <property type="entry name" value="UBIQUITIN_2"/>
    <property type="match status" value="1"/>
</dbReference>
<sequence length="222" mass="24340">MAVLNIKWGREKKTIEFPEQSLADIKLQSLRQRCHEWTGVPLGGLTLIYAGATMKDDSAPLSCFGIKPNGLITMMGTRPTKTDIRTLTTNGNPEEYALIVKIQTSHQKTLDLVAEHAPRYKEAVEAYIASNSPVSTETSTPTPTSTSTPTPSLKALEDAHSLLSENLLQAMLTLDGVTCQPDFEVARATRREAVKETILLMHDFDELNDRVKACARAASDSP</sequence>